<feature type="compositionally biased region" description="Basic and acidic residues" evidence="1">
    <location>
        <begin position="14"/>
        <end position="35"/>
    </location>
</feature>
<proteinExistence type="predicted"/>
<organism evidence="2 3">
    <name type="scientific">Streptomyces capitiformicae</name>
    <dbReference type="NCBI Taxonomy" id="2014920"/>
    <lineage>
        <taxon>Bacteria</taxon>
        <taxon>Bacillati</taxon>
        <taxon>Actinomycetota</taxon>
        <taxon>Actinomycetes</taxon>
        <taxon>Kitasatosporales</taxon>
        <taxon>Streptomycetaceae</taxon>
        <taxon>Streptomyces</taxon>
    </lineage>
</organism>
<dbReference type="EMBL" id="BNAT01000059">
    <property type="protein sequence ID" value="GHE64338.1"/>
    <property type="molecule type" value="Genomic_DNA"/>
</dbReference>
<evidence type="ECO:0000256" key="1">
    <source>
        <dbReference type="SAM" id="MobiDB-lite"/>
    </source>
</evidence>
<dbReference type="Proteomes" id="UP000603227">
    <property type="component" value="Unassembled WGS sequence"/>
</dbReference>
<reference evidence="2" key="1">
    <citation type="journal article" date="2014" name="Int. J. Syst. Evol. Microbiol.">
        <title>Complete genome sequence of Corynebacterium casei LMG S-19264T (=DSM 44701T), isolated from a smear-ripened cheese.</title>
        <authorList>
            <consortium name="US DOE Joint Genome Institute (JGI-PGF)"/>
            <person name="Walter F."/>
            <person name="Albersmeier A."/>
            <person name="Kalinowski J."/>
            <person name="Ruckert C."/>
        </authorList>
    </citation>
    <scope>NUCLEOTIDE SEQUENCE</scope>
    <source>
        <strain evidence="2">CGMCC 4.7403</strain>
    </source>
</reference>
<keyword evidence="3" id="KW-1185">Reference proteome</keyword>
<protein>
    <submittedName>
        <fullName evidence="2">Uncharacterized protein</fullName>
    </submittedName>
</protein>
<dbReference type="AlphaFoldDB" id="A0A918ZPN5"/>
<comment type="caution">
    <text evidence="2">The sequence shown here is derived from an EMBL/GenBank/DDBJ whole genome shotgun (WGS) entry which is preliminary data.</text>
</comment>
<evidence type="ECO:0000313" key="2">
    <source>
        <dbReference type="EMBL" id="GHE64338.1"/>
    </source>
</evidence>
<sequence length="73" mass="8240">MPGRSRGSNVPDVKTVRDRQERKAIMGTPDEKNSKVQEIPDEQLNEVAGGADYKALPHPLKPDHKYHIEPNPR</sequence>
<evidence type="ECO:0000313" key="3">
    <source>
        <dbReference type="Proteomes" id="UP000603227"/>
    </source>
</evidence>
<feature type="region of interest" description="Disordered" evidence="1">
    <location>
        <begin position="1"/>
        <end position="39"/>
    </location>
</feature>
<gene>
    <name evidence="2" type="ORF">GCM10017771_87790</name>
</gene>
<reference evidence="2" key="2">
    <citation type="submission" date="2020-09" db="EMBL/GenBank/DDBJ databases">
        <authorList>
            <person name="Sun Q."/>
            <person name="Zhou Y."/>
        </authorList>
    </citation>
    <scope>NUCLEOTIDE SEQUENCE</scope>
    <source>
        <strain evidence="2">CGMCC 4.7403</strain>
    </source>
</reference>
<feature type="region of interest" description="Disordered" evidence="1">
    <location>
        <begin position="53"/>
        <end position="73"/>
    </location>
</feature>
<name>A0A918ZPN5_9ACTN</name>
<accession>A0A918ZPN5</accession>
<feature type="compositionally biased region" description="Basic and acidic residues" evidence="1">
    <location>
        <begin position="60"/>
        <end position="73"/>
    </location>
</feature>